<dbReference type="InterPro" id="IPR008271">
    <property type="entry name" value="Ser/Thr_kinase_AS"/>
</dbReference>
<keyword evidence="2" id="KW-0723">Serine/threonine-protein kinase</keyword>
<dbReference type="Gene3D" id="3.30.10.20">
    <property type="match status" value="4"/>
</dbReference>
<evidence type="ECO:0000256" key="10">
    <source>
        <dbReference type="SAM" id="Phobius"/>
    </source>
</evidence>
<dbReference type="SMART" id="SM00740">
    <property type="entry name" value="PASTA"/>
    <property type="match status" value="3"/>
</dbReference>
<evidence type="ECO:0000313" key="13">
    <source>
        <dbReference type="EMBL" id="TFB83083.1"/>
    </source>
</evidence>
<dbReference type="RefSeq" id="WP_092450561.1">
    <property type="nucleotide sequence ID" value="NZ_BKAC01000001.1"/>
</dbReference>
<dbReference type="EC" id="2.7.11.1" evidence="1"/>
<keyword evidence="5 13" id="KW-0418">Kinase</keyword>
<dbReference type="FunFam" id="1.10.510.10:FF:000021">
    <property type="entry name" value="Serine/threonine protein kinase"/>
    <property type="match status" value="1"/>
</dbReference>
<evidence type="ECO:0000256" key="3">
    <source>
        <dbReference type="ARBA" id="ARBA00022679"/>
    </source>
</evidence>
<dbReference type="Proteomes" id="UP000297963">
    <property type="component" value="Unassembled WGS sequence"/>
</dbReference>
<evidence type="ECO:0000256" key="5">
    <source>
        <dbReference type="ARBA" id="ARBA00022777"/>
    </source>
</evidence>
<reference evidence="13 14" key="1">
    <citation type="submission" date="2019-03" db="EMBL/GenBank/DDBJ databases">
        <title>Genomics of glacier-inhabiting Cryobacterium strains.</title>
        <authorList>
            <person name="Liu Q."/>
            <person name="Xin Y.-H."/>
        </authorList>
    </citation>
    <scope>NUCLEOTIDE SEQUENCE [LARGE SCALE GENOMIC DNA]</scope>
    <source>
        <strain evidence="13 14">Hh34</strain>
    </source>
</reference>
<evidence type="ECO:0000256" key="7">
    <source>
        <dbReference type="ARBA" id="ARBA00047899"/>
    </source>
</evidence>
<dbReference type="PROSITE" id="PS00108">
    <property type="entry name" value="PROTEIN_KINASE_ST"/>
    <property type="match status" value="1"/>
</dbReference>
<keyword evidence="6" id="KW-0067">ATP-binding</keyword>
<sequence>MSVPSTDPMIGRLIDGRYQVRSRIARGGMATVYLATDLRLERRVAIKIMHGHLADDSAFKIRFIQEARSAARLAHPNVVNVFDQGQDADMAYLVMEYLPGITLRDLLKDYGRLTPEQTLDILEAVLSGLAAAHKAGIVHRDVKPENVLLADDGRIKISDFGLARAVNNNTATGQALLGTIAYLSPELVTRGVADARSDIYALGIMTFEMLTGEQPYVGEAPMQIAYQHANDTVPMPSTKVDSIPRELDELVLWATARDPEDRPRDARVMLDQLHDVSALVRGGTQELALQSTMVLPASLRTGANALADAETQVFGPKLAPTKPPAATLLGIHPVGTGPVGPPDSGELLGKKADKRKRRGFWLFALVVLLAAALGGTGWYFGSGPGSDVMLPDFASASPETASAELIELGLQPQLGGAFSATVAEGTVIGTDPDAGSRVPQDSPVTVIVSQGLQPITLPTLAGVTQEAASALITDLNAVVGSIDPVFNGDVPESTVVAASKETDGADVSAGGEYFEGLTVNLVVSLGAIPNVDGKTVAEATDILVGKNLLVVSGEQTYSDTVAEGDVITAQVPEGTIREGATLTLVISRGPEPVIVPNVVGMSWSDGKGALTALGFKLAYNPGADAPLYSSLIQVASTDPTAGTSLPKGSTISLKPTNPFG</sequence>
<keyword evidence="3" id="KW-0808">Transferase</keyword>
<dbReference type="PROSITE" id="PS51178">
    <property type="entry name" value="PASTA"/>
    <property type="match status" value="3"/>
</dbReference>
<keyword evidence="10" id="KW-0812">Transmembrane</keyword>
<dbReference type="PROSITE" id="PS50011">
    <property type="entry name" value="PROTEIN_KINASE_DOM"/>
    <property type="match status" value="1"/>
</dbReference>
<protein>
    <recommendedName>
        <fullName evidence="1">non-specific serine/threonine protein kinase</fullName>
        <ecNumber evidence="1">2.7.11.1</ecNumber>
    </recommendedName>
</protein>
<evidence type="ECO:0000259" key="12">
    <source>
        <dbReference type="PROSITE" id="PS51178"/>
    </source>
</evidence>
<feature type="domain" description="PASTA" evidence="12">
    <location>
        <begin position="589"/>
        <end position="657"/>
    </location>
</feature>
<dbReference type="InterPro" id="IPR005543">
    <property type="entry name" value="PASTA_dom"/>
</dbReference>
<evidence type="ECO:0000256" key="8">
    <source>
        <dbReference type="ARBA" id="ARBA00048679"/>
    </source>
</evidence>
<comment type="catalytic activity">
    <reaction evidence="8">
        <text>L-seryl-[protein] + ATP = O-phospho-L-seryl-[protein] + ADP + H(+)</text>
        <dbReference type="Rhea" id="RHEA:17989"/>
        <dbReference type="Rhea" id="RHEA-COMP:9863"/>
        <dbReference type="Rhea" id="RHEA-COMP:11604"/>
        <dbReference type="ChEBI" id="CHEBI:15378"/>
        <dbReference type="ChEBI" id="CHEBI:29999"/>
        <dbReference type="ChEBI" id="CHEBI:30616"/>
        <dbReference type="ChEBI" id="CHEBI:83421"/>
        <dbReference type="ChEBI" id="CHEBI:456216"/>
        <dbReference type="EC" id="2.7.11.1"/>
    </reaction>
</comment>
<dbReference type="InterPro" id="IPR011009">
    <property type="entry name" value="Kinase-like_dom_sf"/>
</dbReference>
<evidence type="ECO:0000256" key="1">
    <source>
        <dbReference type="ARBA" id="ARBA00012513"/>
    </source>
</evidence>
<dbReference type="InterPro" id="IPR000719">
    <property type="entry name" value="Prot_kinase_dom"/>
</dbReference>
<dbReference type="Pfam" id="PF00069">
    <property type="entry name" value="Pkinase"/>
    <property type="match status" value="1"/>
</dbReference>
<evidence type="ECO:0000256" key="2">
    <source>
        <dbReference type="ARBA" id="ARBA00022527"/>
    </source>
</evidence>
<dbReference type="SUPFAM" id="SSF56112">
    <property type="entry name" value="Protein kinase-like (PK-like)"/>
    <property type="match status" value="1"/>
</dbReference>
<dbReference type="GO" id="GO:0045717">
    <property type="term" value="P:negative regulation of fatty acid biosynthetic process"/>
    <property type="evidence" value="ECO:0007669"/>
    <property type="project" value="UniProtKB-ARBA"/>
</dbReference>
<dbReference type="SMART" id="SM00220">
    <property type="entry name" value="S_TKc"/>
    <property type="match status" value="1"/>
</dbReference>
<name>A0A4R8VHY6_9MICO</name>
<comment type="catalytic activity">
    <reaction evidence="7">
        <text>L-threonyl-[protein] + ATP = O-phospho-L-threonyl-[protein] + ADP + H(+)</text>
        <dbReference type="Rhea" id="RHEA:46608"/>
        <dbReference type="Rhea" id="RHEA-COMP:11060"/>
        <dbReference type="Rhea" id="RHEA-COMP:11605"/>
        <dbReference type="ChEBI" id="CHEBI:15378"/>
        <dbReference type="ChEBI" id="CHEBI:30013"/>
        <dbReference type="ChEBI" id="CHEBI:30616"/>
        <dbReference type="ChEBI" id="CHEBI:61977"/>
        <dbReference type="ChEBI" id="CHEBI:456216"/>
        <dbReference type="EC" id="2.7.11.1"/>
    </reaction>
</comment>
<feature type="domain" description="PASTA" evidence="12">
    <location>
        <begin position="522"/>
        <end position="588"/>
    </location>
</feature>
<dbReference type="GO" id="GO:0004674">
    <property type="term" value="F:protein serine/threonine kinase activity"/>
    <property type="evidence" value="ECO:0007669"/>
    <property type="project" value="UniProtKB-KW"/>
</dbReference>
<dbReference type="Pfam" id="PF03793">
    <property type="entry name" value="PASTA"/>
    <property type="match status" value="3"/>
</dbReference>
<dbReference type="FunFam" id="3.30.200.20:FF:000035">
    <property type="entry name" value="Serine/threonine protein kinase Stk1"/>
    <property type="match status" value="1"/>
</dbReference>
<gene>
    <name evidence="13" type="primary">pknB</name>
    <name evidence="13" type="ORF">E3O11_14805</name>
</gene>
<dbReference type="Gene3D" id="3.30.200.20">
    <property type="entry name" value="Phosphorylase Kinase, domain 1"/>
    <property type="match status" value="1"/>
</dbReference>
<dbReference type="PANTHER" id="PTHR43289">
    <property type="entry name" value="MITOGEN-ACTIVATED PROTEIN KINASE KINASE KINASE 20-RELATED"/>
    <property type="match status" value="1"/>
</dbReference>
<dbReference type="Gene3D" id="1.10.510.10">
    <property type="entry name" value="Transferase(Phosphotransferase) domain 1"/>
    <property type="match status" value="1"/>
</dbReference>
<evidence type="ECO:0000313" key="14">
    <source>
        <dbReference type="Proteomes" id="UP000297963"/>
    </source>
</evidence>
<evidence type="ECO:0000259" key="11">
    <source>
        <dbReference type="PROSITE" id="PS50011"/>
    </source>
</evidence>
<dbReference type="AlphaFoldDB" id="A0A4R8VHY6"/>
<feature type="region of interest" description="Disordered" evidence="9">
    <location>
        <begin position="639"/>
        <end position="660"/>
    </location>
</feature>
<dbReference type="CDD" id="cd06577">
    <property type="entry name" value="PASTA_pknB"/>
    <property type="match status" value="4"/>
</dbReference>
<dbReference type="PANTHER" id="PTHR43289:SF34">
    <property type="entry name" value="SERINE_THREONINE-PROTEIN KINASE YBDM-RELATED"/>
    <property type="match status" value="1"/>
</dbReference>
<evidence type="ECO:0000256" key="4">
    <source>
        <dbReference type="ARBA" id="ARBA00022741"/>
    </source>
</evidence>
<evidence type="ECO:0000256" key="6">
    <source>
        <dbReference type="ARBA" id="ARBA00022840"/>
    </source>
</evidence>
<proteinExistence type="predicted"/>
<dbReference type="CDD" id="cd14014">
    <property type="entry name" value="STKc_PknB_like"/>
    <property type="match status" value="1"/>
</dbReference>
<keyword evidence="10" id="KW-1133">Transmembrane helix</keyword>
<evidence type="ECO:0000256" key="9">
    <source>
        <dbReference type="SAM" id="MobiDB-lite"/>
    </source>
</evidence>
<feature type="transmembrane region" description="Helical" evidence="10">
    <location>
        <begin position="360"/>
        <end position="381"/>
    </location>
</feature>
<keyword evidence="4" id="KW-0547">Nucleotide-binding</keyword>
<dbReference type="EMBL" id="SOFE01000023">
    <property type="protein sequence ID" value="TFB83083.1"/>
    <property type="molecule type" value="Genomic_DNA"/>
</dbReference>
<feature type="domain" description="PASTA" evidence="12">
    <location>
        <begin position="385"/>
        <end position="450"/>
    </location>
</feature>
<keyword evidence="10" id="KW-0472">Membrane</keyword>
<dbReference type="GO" id="GO:0005524">
    <property type="term" value="F:ATP binding"/>
    <property type="evidence" value="ECO:0007669"/>
    <property type="project" value="UniProtKB-KW"/>
</dbReference>
<organism evidence="13 14">
    <name type="scientific">Cryobacterium levicorallinum</name>
    <dbReference type="NCBI Taxonomy" id="995038"/>
    <lineage>
        <taxon>Bacteria</taxon>
        <taxon>Bacillati</taxon>
        <taxon>Actinomycetota</taxon>
        <taxon>Actinomycetes</taxon>
        <taxon>Micrococcales</taxon>
        <taxon>Microbacteriaceae</taxon>
        <taxon>Cryobacterium</taxon>
    </lineage>
</organism>
<comment type="caution">
    <text evidence="13">The sequence shown here is derived from an EMBL/GenBank/DDBJ whole genome shotgun (WGS) entry which is preliminary data.</text>
</comment>
<feature type="domain" description="Protein kinase" evidence="11">
    <location>
        <begin position="18"/>
        <end position="277"/>
    </location>
</feature>
<accession>A0A4R8VHY6</accession>
<dbReference type="NCBIfam" id="NF033483">
    <property type="entry name" value="PknB_PASTA_kin"/>
    <property type="match status" value="1"/>
</dbReference>